<dbReference type="RefSeq" id="WP_168913667.1">
    <property type="nucleotide sequence ID" value="NZ_JABACI010000004.1"/>
</dbReference>
<evidence type="ECO:0000256" key="1">
    <source>
        <dbReference type="SAM" id="MobiDB-lite"/>
    </source>
</evidence>
<evidence type="ECO:0000313" key="2">
    <source>
        <dbReference type="EMBL" id="NLP85243.1"/>
    </source>
</evidence>
<feature type="region of interest" description="Disordered" evidence="1">
    <location>
        <begin position="90"/>
        <end position="114"/>
    </location>
</feature>
<name>A0ABX1KDX1_9MICO</name>
<dbReference type="EMBL" id="JABACI010000004">
    <property type="protein sequence ID" value="NLP85243.1"/>
    <property type="molecule type" value="Genomic_DNA"/>
</dbReference>
<feature type="compositionally biased region" description="Basic and acidic residues" evidence="1">
    <location>
        <begin position="102"/>
        <end position="114"/>
    </location>
</feature>
<protein>
    <submittedName>
        <fullName evidence="2">Uncharacterized protein</fullName>
    </submittedName>
</protein>
<accession>A0ABX1KDX1</accession>
<organism evidence="2 3">
    <name type="scientific">Microbacterium salsuginis</name>
    <dbReference type="NCBI Taxonomy" id="2722803"/>
    <lineage>
        <taxon>Bacteria</taxon>
        <taxon>Bacillati</taxon>
        <taxon>Actinomycetota</taxon>
        <taxon>Actinomycetes</taxon>
        <taxon>Micrococcales</taxon>
        <taxon>Microbacteriaceae</taxon>
        <taxon>Microbacterium</taxon>
    </lineage>
</organism>
<gene>
    <name evidence="2" type="ORF">HF576_15450</name>
</gene>
<comment type="caution">
    <text evidence="2">The sequence shown here is derived from an EMBL/GenBank/DDBJ whole genome shotgun (WGS) entry which is preliminary data.</text>
</comment>
<evidence type="ECO:0000313" key="3">
    <source>
        <dbReference type="Proteomes" id="UP001429745"/>
    </source>
</evidence>
<proteinExistence type="predicted"/>
<reference evidence="2 3" key="1">
    <citation type="submission" date="2020-04" db="EMBL/GenBank/DDBJ databases">
        <title>CFH 90308 Microbacterium sp.</title>
        <authorList>
            <person name="Nie G."/>
            <person name="Ming H."/>
            <person name="Xia T."/>
        </authorList>
    </citation>
    <scope>NUCLEOTIDE SEQUENCE [LARGE SCALE GENOMIC DNA]</scope>
    <source>
        <strain evidence="2 3">CFH 90308</strain>
    </source>
</reference>
<keyword evidence="3" id="KW-1185">Reference proteome</keyword>
<sequence>MKHVMYAEKSLLMGDDVADALLEYARLLAETSHADTVTVRAIGMDGNTVDAAFLLNSTSTMMVESTNSTVVPPDNEEAVRYLQGRIERMQRPPSVQAEEDGSLFHHDDIDLREV</sequence>
<dbReference type="Proteomes" id="UP001429745">
    <property type="component" value="Unassembled WGS sequence"/>
</dbReference>